<reference evidence="2" key="1">
    <citation type="submission" date="2020-12" db="EMBL/GenBank/DDBJ databases">
        <title>The genome sequence of Inhella sp. 1Y17.</title>
        <authorList>
            <person name="Liu Y."/>
        </authorList>
    </citation>
    <scope>NUCLEOTIDE SEQUENCE</scope>
    <source>
        <strain evidence="2">1Y17</strain>
    </source>
</reference>
<keyword evidence="1" id="KW-0732">Signal</keyword>
<dbReference type="RefSeq" id="WP_198110185.1">
    <property type="nucleotide sequence ID" value="NZ_JAEDAK010000003.1"/>
</dbReference>
<feature type="signal peptide" evidence="1">
    <location>
        <begin position="1"/>
        <end position="23"/>
    </location>
</feature>
<organism evidence="2 3">
    <name type="scientific">Inhella proteolytica</name>
    <dbReference type="NCBI Taxonomy" id="2795029"/>
    <lineage>
        <taxon>Bacteria</taxon>
        <taxon>Pseudomonadati</taxon>
        <taxon>Pseudomonadota</taxon>
        <taxon>Betaproteobacteria</taxon>
        <taxon>Burkholderiales</taxon>
        <taxon>Sphaerotilaceae</taxon>
        <taxon>Inhella</taxon>
    </lineage>
</organism>
<evidence type="ECO:0000313" key="2">
    <source>
        <dbReference type="EMBL" id="MBH9576578.1"/>
    </source>
</evidence>
<dbReference type="AlphaFoldDB" id="A0A931J0P8"/>
<dbReference type="EMBL" id="JAEDAK010000003">
    <property type="protein sequence ID" value="MBH9576578.1"/>
    <property type="molecule type" value="Genomic_DNA"/>
</dbReference>
<dbReference type="Proteomes" id="UP000613266">
    <property type="component" value="Unassembled WGS sequence"/>
</dbReference>
<accession>A0A931J0P8</accession>
<name>A0A931J0P8_9BURK</name>
<gene>
    <name evidence="2" type="ORF">I7X39_06650</name>
</gene>
<protein>
    <submittedName>
        <fullName evidence="2">Uncharacterized protein</fullName>
    </submittedName>
</protein>
<feature type="chain" id="PRO_5036898570" evidence="1">
    <location>
        <begin position="24"/>
        <end position="229"/>
    </location>
</feature>
<comment type="caution">
    <text evidence="2">The sequence shown here is derived from an EMBL/GenBank/DDBJ whole genome shotgun (WGS) entry which is preliminary data.</text>
</comment>
<evidence type="ECO:0000313" key="3">
    <source>
        <dbReference type="Proteomes" id="UP000613266"/>
    </source>
</evidence>
<keyword evidence="3" id="KW-1185">Reference proteome</keyword>
<proteinExistence type="predicted"/>
<sequence length="229" mass="23365">MRNLSFALALGAALGWAGPPAQAASAVQVGSSGQTFASSAVQCVADASGSLVRPMVKAGLYNAKRNASASVTLNQRLVATVTDTQPAADVWLGMGTNAVTVTLSRKTADTYVFNVNADTCAVPNTSGNTFSADGTLEYAASGKSYATVTPGCALNPASGQAQPYVHLFDNGGFLLNVSLNGVPLTQLSVQKTHTPVFLAAGRNVISAANGSLSTDYYLRDGGDGRCLLP</sequence>
<evidence type="ECO:0000256" key="1">
    <source>
        <dbReference type="SAM" id="SignalP"/>
    </source>
</evidence>